<name>A0AAV1CU76_OLDCO</name>
<keyword evidence="3" id="KW-1185">Reference proteome</keyword>
<dbReference type="EMBL" id="OX459120">
    <property type="protein sequence ID" value="CAI9098703.1"/>
    <property type="molecule type" value="Genomic_DNA"/>
</dbReference>
<feature type="compositionally biased region" description="Polar residues" evidence="1">
    <location>
        <begin position="60"/>
        <end position="80"/>
    </location>
</feature>
<proteinExistence type="predicted"/>
<evidence type="ECO:0000256" key="1">
    <source>
        <dbReference type="SAM" id="MobiDB-lite"/>
    </source>
</evidence>
<gene>
    <name evidence="2" type="ORF">OLC1_LOCUS8854</name>
</gene>
<accession>A0AAV1CU76</accession>
<feature type="region of interest" description="Disordered" evidence="1">
    <location>
        <begin position="60"/>
        <end position="94"/>
    </location>
</feature>
<sequence>MADPSSENNVEVNEILSEELTWSEKQLFKKLGIFSAGDLDNFPAWELRRKLLLNTGVNHRNPQSTTVNHLIKSSNTSSPNCKEDDHDDEISEKKKDLRLSTMKVQLASKVAAEARCLVESNSDSKKVPKKVNGSSKKLAPKSKKQEKKNPSRVGALRKKFLADQRKATLSKNKEKETEDDDIMKTTLFCSESSITSRRKRKICSSMTNSPEVEDFRASRKKARVATLENSHPMAIKDEPLKENLKEKNMGGMIKSKQCCGVIGSSCNMVCSSLKVDCSGAPIAKPVTTATLKRPPRRDAPKKLVQETNMVLPKKVTEEDPEEAAERLRREREASRQALELMELNADVYDNFQVMQDFMELTGCRVFDGFGPDCIGTYSDQYYFDDKSSCSSCVTEELEEGEIS</sequence>
<protein>
    <submittedName>
        <fullName evidence="2">OLC1v1035394C1</fullName>
    </submittedName>
</protein>
<reference evidence="2" key="1">
    <citation type="submission" date="2023-03" db="EMBL/GenBank/DDBJ databases">
        <authorList>
            <person name="Julca I."/>
        </authorList>
    </citation>
    <scope>NUCLEOTIDE SEQUENCE</scope>
</reference>
<dbReference type="AlphaFoldDB" id="A0AAV1CU76"/>
<evidence type="ECO:0000313" key="2">
    <source>
        <dbReference type="EMBL" id="CAI9098703.1"/>
    </source>
</evidence>
<evidence type="ECO:0000313" key="3">
    <source>
        <dbReference type="Proteomes" id="UP001161247"/>
    </source>
</evidence>
<dbReference type="Proteomes" id="UP001161247">
    <property type="component" value="Chromosome 3"/>
</dbReference>
<organism evidence="2 3">
    <name type="scientific">Oldenlandia corymbosa var. corymbosa</name>
    <dbReference type="NCBI Taxonomy" id="529605"/>
    <lineage>
        <taxon>Eukaryota</taxon>
        <taxon>Viridiplantae</taxon>
        <taxon>Streptophyta</taxon>
        <taxon>Embryophyta</taxon>
        <taxon>Tracheophyta</taxon>
        <taxon>Spermatophyta</taxon>
        <taxon>Magnoliopsida</taxon>
        <taxon>eudicotyledons</taxon>
        <taxon>Gunneridae</taxon>
        <taxon>Pentapetalae</taxon>
        <taxon>asterids</taxon>
        <taxon>lamiids</taxon>
        <taxon>Gentianales</taxon>
        <taxon>Rubiaceae</taxon>
        <taxon>Rubioideae</taxon>
        <taxon>Spermacoceae</taxon>
        <taxon>Hedyotis-Oldenlandia complex</taxon>
        <taxon>Oldenlandia</taxon>
    </lineage>
</organism>
<feature type="region of interest" description="Disordered" evidence="1">
    <location>
        <begin position="119"/>
        <end position="154"/>
    </location>
</feature>